<dbReference type="SUPFAM" id="SSF48056">
    <property type="entry name" value="Di-copper centre-containing domain"/>
    <property type="match status" value="1"/>
</dbReference>
<dbReference type="Gene3D" id="1.10.1280.10">
    <property type="entry name" value="Di-copper center containing domain from catechol oxidase"/>
    <property type="match status" value="1"/>
</dbReference>
<comment type="caution">
    <text evidence="5">The sequence shown here is derived from an EMBL/GenBank/DDBJ whole genome shotgun (WGS) entry which is preliminary data.</text>
</comment>
<gene>
    <name evidence="5" type="ORF">BB561_000670</name>
</gene>
<dbReference type="Proteomes" id="UP000245383">
    <property type="component" value="Unassembled WGS sequence"/>
</dbReference>
<feature type="domain" description="Tyrosinase copper-binding" evidence="4">
    <location>
        <begin position="61"/>
        <end position="239"/>
    </location>
</feature>
<feature type="signal peptide" evidence="3">
    <location>
        <begin position="1"/>
        <end position="22"/>
    </location>
</feature>
<evidence type="ECO:0000256" key="1">
    <source>
        <dbReference type="ARBA" id="ARBA00022723"/>
    </source>
</evidence>
<sequence length="430" mass="48697">MKISILYNVVLSSLTIFSSVNAQGSGQKCSRLVERKEIRDLSPQEWSQIRSVLNKLQQDGTFERITTLHTEQFPIGHNCATLFPLHRQIVRDFEKAGQVYDSNFFVPYWDAARDFQDPANSGIFNNNLIGGNGNPMSDNCVTDGLQSKWSMAYTTPHCLRRVFNGGNNSIKPWYSPEYISSILQTSADYEKFREAMEFTIHGAVHLGFGGEMITMQSSNDIGFYLHHANLDRLWWKWQNSNPNNLMSYGGNNLANNSPAKLDDKLPGYNQNAKNVMILGYNDMCFNYGDVVPLESLRSDNPALSNFRSSGASSSQVLKSGTIPNFRLSTISNKLRTLNNSTLEKFFPAIKNGEINPNLFDFNFGSTVANLKNLKRSSQKKEKKKLPLPEMPPDSFIKMHNYNKNRVKSVVGRATEFAKKLNEEGYESPFW</sequence>
<dbReference type="EMBL" id="MBFR01000015">
    <property type="protein sequence ID" value="PVU97241.1"/>
    <property type="molecule type" value="Genomic_DNA"/>
</dbReference>
<protein>
    <recommendedName>
        <fullName evidence="4">Tyrosinase copper-binding domain-containing protein</fullName>
    </recommendedName>
</protein>
<keyword evidence="6" id="KW-1185">Reference proteome</keyword>
<reference evidence="5 6" key="1">
    <citation type="journal article" date="2018" name="MBio">
        <title>Comparative Genomics Reveals the Core Gene Toolbox for the Fungus-Insect Symbiosis.</title>
        <authorList>
            <person name="Wang Y."/>
            <person name="Stata M."/>
            <person name="Wang W."/>
            <person name="Stajich J.E."/>
            <person name="White M.M."/>
            <person name="Moncalvo J.M."/>
        </authorList>
    </citation>
    <scope>NUCLEOTIDE SEQUENCE [LARGE SCALE GENOMIC DNA]</scope>
    <source>
        <strain evidence="5 6">SWE-8-4</strain>
    </source>
</reference>
<dbReference type="STRING" id="133385.A0A2T9YY23"/>
<evidence type="ECO:0000259" key="4">
    <source>
        <dbReference type="Pfam" id="PF00264"/>
    </source>
</evidence>
<evidence type="ECO:0000256" key="2">
    <source>
        <dbReference type="ARBA" id="ARBA00023008"/>
    </source>
</evidence>
<name>A0A2T9YY23_9FUNG</name>
<evidence type="ECO:0000256" key="3">
    <source>
        <dbReference type="SAM" id="SignalP"/>
    </source>
</evidence>
<evidence type="ECO:0000313" key="5">
    <source>
        <dbReference type="EMBL" id="PVU97241.1"/>
    </source>
</evidence>
<dbReference type="Pfam" id="PF00264">
    <property type="entry name" value="Tyrosinase"/>
    <property type="match status" value="1"/>
</dbReference>
<dbReference type="GO" id="GO:0046872">
    <property type="term" value="F:metal ion binding"/>
    <property type="evidence" value="ECO:0007669"/>
    <property type="project" value="UniProtKB-KW"/>
</dbReference>
<dbReference type="InterPro" id="IPR002227">
    <property type="entry name" value="Tyrosinase_Cu-bd"/>
</dbReference>
<organism evidence="5 6">
    <name type="scientific">Smittium simulii</name>
    <dbReference type="NCBI Taxonomy" id="133385"/>
    <lineage>
        <taxon>Eukaryota</taxon>
        <taxon>Fungi</taxon>
        <taxon>Fungi incertae sedis</taxon>
        <taxon>Zoopagomycota</taxon>
        <taxon>Kickxellomycotina</taxon>
        <taxon>Harpellomycetes</taxon>
        <taxon>Harpellales</taxon>
        <taxon>Legeriomycetaceae</taxon>
        <taxon>Smittium</taxon>
    </lineage>
</organism>
<keyword evidence="2" id="KW-0186">Copper</keyword>
<dbReference type="GO" id="GO:0016491">
    <property type="term" value="F:oxidoreductase activity"/>
    <property type="evidence" value="ECO:0007669"/>
    <property type="project" value="InterPro"/>
</dbReference>
<dbReference type="InterPro" id="IPR050316">
    <property type="entry name" value="Tyrosinase/Hemocyanin"/>
</dbReference>
<dbReference type="OrthoDB" id="6132182at2759"/>
<evidence type="ECO:0000313" key="6">
    <source>
        <dbReference type="Proteomes" id="UP000245383"/>
    </source>
</evidence>
<keyword evidence="1" id="KW-0479">Metal-binding</keyword>
<dbReference type="AlphaFoldDB" id="A0A2T9YY23"/>
<dbReference type="PRINTS" id="PR00092">
    <property type="entry name" value="TYROSINASE"/>
</dbReference>
<accession>A0A2T9YY23</accession>
<dbReference type="PANTHER" id="PTHR11474">
    <property type="entry name" value="TYROSINASE FAMILY MEMBER"/>
    <property type="match status" value="1"/>
</dbReference>
<feature type="chain" id="PRO_5015750521" description="Tyrosinase copper-binding domain-containing protein" evidence="3">
    <location>
        <begin position="23"/>
        <end position="430"/>
    </location>
</feature>
<proteinExistence type="predicted"/>
<dbReference type="InterPro" id="IPR008922">
    <property type="entry name" value="Di-copper_centre_dom_sf"/>
</dbReference>
<keyword evidence="3" id="KW-0732">Signal</keyword>
<dbReference type="PANTHER" id="PTHR11474:SF126">
    <property type="entry name" value="TYROSINASE-LIKE PROTEIN TYR-1-RELATED"/>
    <property type="match status" value="1"/>
</dbReference>